<dbReference type="Pfam" id="PF01381">
    <property type="entry name" value="HTH_3"/>
    <property type="match status" value="1"/>
</dbReference>
<evidence type="ECO:0000259" key="1">
    <source>
        <dbReference type="PROSITE" id="PS50943"/>
    </source>
</evidence>
<dbReference type="EMBL" id="UOEU01000350">
    <property type="protein sequence ID" value="VAW32373.1"/>
    <property type="molecule type" value="Genomic_DNA"/>
</dbReference>
<dbReference type="GO" id="GO:0003677">
    <property type="term" value="F:DNA binding"/>
    <property type="evidence" value="ECO:0007669"/>
    <property type="project" value="InterPro"/>
</dbReference>
<feature type="domain" description="HTH cro/C1-type" evidence="1">
    <location>
        <begin position="77"/>
        <end position="132"/>
    </location>
</feature>
<organism evidence="2">
    <name type="scientific">hydrothermal vent metagenome</name>
    <dbReference type="NCBI Taxonomy" id="652676"/>
    <lineage>
        <taxon>unclassified sequences</taxon>
        <taxon>metagenomes</taxon>
        <taxon>ecological metagenomes</taxon>
    </lineage>
</organism>
<protein>
    <recommendedName>
        <fullName evidence="1">HTH cro/C1-type domain-containing protein</fullName>
    </recommendedName>
</protein>
<proteinExistence type="predicted"/>
<sequence>MRFAGKIYQNGDFWLAEIPILDVMTQGYTQEEAMEMVADLVETMANTEGFHAELFLGADGIFEVGSTDLKIMIALLLQRKRELSGLSLSQAAEQLGASSRNAYARYEQGQSVPSIVKLNELLRAISPNTDFVISDSVLV</sequence>
<dbReference type="SMART" id="SM00530">
    <property type="entry name" value="HTH_XRE"/>
    <property type="match status" value="1"/>
</dbReference>
<gene>
    <name evidence="2" type="ORF">MNBD_CHLOROFLEXI01-716</name>
</gene>
<name>A0A3B0UW10_9ZZZZ</name>
<dbReference type="AlphaFoldDB" id="A0A3B0UW10"/>
<dbReference type="InterPro" id="IPR035069">
    <property type="entry name" value="TTHA1013/TTHA0281-like"/>
</dbReference>
<dbReference type="InterPro" id="IPR001387">
    <property type="entry name" value="Cro/C1-type_HTH"/>
</dbReference>
<dbReference type="InterPro" id="IPR010982">
    <property type="entry name" value="Lambda_DNA-bd_dom_sf"/>
</dbReference>
<reference evidence="2" key="1">
    <citation type="submission" date="2018-06" db="EMBL/GenBank/DDBJ databases">
        <authorList>
            <person name="Zhirakovskaya E."/>
        </authorList>
    </citation>
    <scope>NUCLEOTIDE SEQUENCE</scope>
</reference>
<dbReference type="Gene3D" id="1.10.260.40">
    <property type="entry name" value="lambda repressor-like DNA-binding domains"/>
    <property type="match status" value="1"/>
</dbReference>
<dbReference type="PROSITE" id="PS50943">
    <property type="entry name" value="HTH_CROC1"/>
    <property type="match status" value="1"/>
</dbReference>
<accession>A0A3B0UW10</accession>
<dbReference type="CDD" id="cd00093">
    <property type="entry name" value="HTH_XRE"/>
    <property type="match status" value="1"/>
</dbReference>
<evidence type="ECO:0000313" key="2">
    <source>
        <dbReference type="EMBL" id="VAW32373.1"/>
    </source>
</evidence>
<dbReference type="SUPFAM" id="SSF143100">
    <property type="entry name" value="TTHA1013/TTHA0281-like"/>
    <property type="match status" value="1"/>
</dbReference>
<dbReference type="SUPFAM" id="SSF47413">
    <property type="entry name" value="lambda repressor-like DNA-binding domains"/>
    <property type="match status" value="1"/>
</dbReference>